<name>A0A9P6D2U6_9AGAR</name>
<dbReference type="Proteomes" id="UP000807469">
    <property type="component" value="Unassembled WGS sequence"/>
</dbReference>
<organism evidence="1 2">
    <name type="scientific">Pholiota conissans</name>
    <dbReference type="NCBI Taxonomy" id="109636"/>
    <lineage>
        <taxon>Eukaryota</taxon>
        <taxon>Fungi</taxon>
        <taxon>Dikarya</taxon>
        <taxon>Basidiomycota</taxon>
        <taxon>Agaricomycotina</taxon>
        <taxon>Agaricomycetes</taxon>
        <taxon>Agaricomycetidae</taxon>
        <taxon>Agaricales</taxon>
        <taxon>Agaricineae</taxon>
        <taxon>Strophariaceae</taxon>
        <taxon>Pholiota</taxon>
    </lineage>
</organism>
<dbReference type="EMBL" id="MU155174">
    <property type="protein sequence ID" value="KAF9481794.1"/>
    <property type="molecule type" value="Genomic_DNA"/>
</dbReference>
<evidence type="ECO:0000313" key="2">
    <source>
        <dbReference type="Proteomes" id="UP000807469"/>
    </source>
</evidence>
<reference evidence="1" key="1">
    <citation type="submission" date="2020-11" db="EMBL/GenBank/DDBJ databases">
        <authorList>
            <consortium name="DOE Joint Genome Institute"/>
            <person name="Ahrendt S."/>
            <person name="Riley R."/>
            <person name="Andreopoulos W."/>
            <person name="Labutti K."/>
            <person name="Pangilinan J."/>
            <person name="Ruiz-Duenas F.J."/>
            <person name="Barrasa J.M."/>
            <person name="Sanchez-Garcia M."/>
            <person name="Camarero S."/>
            <person name="Miyauchi S."/>
            <person name="Serrano A."/>
            <person name="Linde D."/>
            <person name="Babiker R."/>
            <person name="Drula E."/>
            <person name="Ayuso-Fernandez I."/>
            <person name="Pacheco R."/>
            <person name="Padilla G."/>
            <person name="Ferreira P."/>
            <person name="Barriuso J."/>
            <person name="Kellner H."/>
            <person name="Castanera R."/>
            <person name="Alfaro M."/>
            <person name="Ramirez L."/>
            <person name="Pisabarro A.G."/>
            <person name="Kuo A."/>
            <person name="Tritt A."/>
            <person name="Lipzen A."/>
            <person name="He G."/>
            <person name="Yan M."/>
            <person name="Ng V."/>
            <person name="Cullen D."/>
            <person name="Martin F."/>
            <person name="Rosso M.-N."/>
            <person name="Henrissat B."/>
            <person name="Hibbett D."/>
            <person name="Martinez A.T."/>
            <person name="Grigoriev I.V."/>
        </authorList>
    </citation>
    <scope>NUCLEOTIDE SEQUENCE</scope>
    <source>
        <strain evidence="1">CIRM-BRFM 674</strain>
    </source>
</reference>
<comment type="caution">
    <text evidence="1">The sequence shown here is derived from an EMBL/GenBank/DDBJ whole genome shotgun (WGS) entry which is preliminary data.</text>
</comment>
<keyword evidence="2" id="KW-1185">Reference proteome</keyword>
<evidence type="ECO:0000313" key="1">
    <source>
        <dbReference type="EMBL" id="KAF9481794.1"/>
    </source>
</evidence>
<sequence length="132" mass="15002">MDFTHGVLRFVWKGISYAEFGVAPSTIKERGEGVRIHRYMVRSVVETLQNIAVKAADGRQVHTVIDPFPLFCDLQPCVVKDVTLDDVESRVVFEFSLPPRILVFRTPKCGSFAAIKVHYCAPLHHLNQRKVH</sequence>
<proteinExistence type="predicted"/>
<gene>
    <name evidence="1" type="ORF">BDN70DRAFT_875933</name>
</gene>
<dbReference type="AlphaFoldDB" id="A0A9P6D2U6"/>
<protein>
    <submittedName>
        <fullName evidence="1">Uncharacterized protein</fullName>
    </submittedName>
</protein>
<accession>A0A9P6D2U6</accession>